<dbReference type="EMBL" id="JACCBU010000001">
    <property type="protein sequence ID" value="NYE72699.1"/>
    <property type="molecule type" value="Genomic_DNA"/>
</dbReference>
<dbReference type="PROSITE" id="PS50931">
    <property type="entry name" value="HTH_LYSR"/>
    <property type="match status" value="1"/>
</dbReference>
<dbReference type="GO" id="GO:0003700">
    <property type="term" value="F:DNA-binding transcription factor activity"/>
    <property type="evidence" value="ECO:0007669"/>
    <property type="project" value="InterPro"/>
</dbReference>
<dbReference type="PRINTS" id="PR00039">
    <property type="entry name" value="HTHLYSR"/>
</dbReference>
<dbReference type="InterPro" id="IPR036390">
    <property type="entry name" value="WH_DNA-bd_sf"/>
</dbReference>
<dbReference type="RefSeq" id="WP_179753680.1">
    <property type="nucleotide sequence ID" value="NZ_JACCBU010000001.1"/>
</dbReference>
<dbReference type="InterPro" id="IPR005119">
    <property type="entry name" value="LysR_subst-bd"/>
</dbReference>
<evidence type="ECO:0000256" key="3">
    <source>
        <dbReference type="ARBA" id="ARBA00023125"/>
    </source>
</evidence>
<evidence type="ECO:0000256" key="1">
    <source>
        <dbReference type="ARBA" id="ARBA00009437"/>
    </source>
</evidence>
<gene>
    <name evidence="6" type="ORF">BKA15_004028</name>
</gene>
<dbReference type="PANTHER" id="PTHR30346">
    <property type="entry name" value="TRANSCRIPTIONAL DUAL REGULATOR HCAR-RELATED"/>
    <property type="match status" value="1"/>
</dbReference>
<feature type="domain" description="HTH lysR-type" evidence="5">
    <location>
        <begin position="1"/>
        <end position="58"/>
    </location>
</feature>
<keyword evidence="4" id="KW-0804">Transcription</keyword>
<comment type="similarity">
    <text evidence="1">Belongs to the LysR transcriptional regulatory family.</text>
</comment>
<dbReference type="GO" id="GO:0032993">
    <property type="term" value="C:protein-DNA complex"/>
    <property type="evidence" value="ECO:0007669"/>
    <property type="project" value="TreeGrafter"/>
</dbReference>
<proteinExistence type="inferred from homology"/>
<sequence length="291" mass="31299">MELRHLTYFIAVAEERHFTRAAQRVHVAQSGLSTAIRSLERELGAELFIRNTRSVELTDAGRALLAEARHTVGAAEAARDAVAAVQGVVTGRLAIGTLQCLGGLNVSALLTRFHRAHPGVEIRLRQSGSTELLGLVHGGDLDAAFVSVPFVEQPGITLRPLSAEPLLLACAPDHPLAAERQIGVLDLKDETFVDFHPGWITRDLTDRVLAAACIERRVALEANDVHFLLDLVAGGLGVAVVPDSFRHKRTTAKFVPLADEVPHWELAVATPTGRRLSAAARAFLSDPALTP</sequence>
<evidence type="ECO:0000313" key="7">
    <source>
        <dbReference type="Proteomes" id="UP000569914"/>
    </source>
</evidence>
<dbReference type="SUPFAM" id="SSF53850">
    <property type="entry name" value="Periplasmic binding protein-like II"/>
    <property type="match status" value="1"/>
</dbReference>
<keyword evidence="7" id="KW-1185">Reference proteome</keyword>
<comment type="caution">
    <text evidence="6">The sequence shown here is derived from an EMBL/GenBank/DDBJ whole genome shotgun (WGS) entry which is preliminary data.</text>
</comment>
<dbReference type="Proteomes" id="UP000569914">
    <property type="component" value="Unassembled WGS sequence"/>
</dbReference>
<dbReference type="FunFam" id="1.10.10.10:FF:000001">
    <property type="entry name" value="LysR family transcriptional regulator"/>
    <property type="match status" value="1"/>
</dbReference>
<dbReference type="Gene3D" id="1.10.10.10">
    <property type="entry name" value="Winged helix-like DNA-binding domain superfamily/Winged helix DNA-binding domain"/>
    <property type="match status" value="1"/>
</dbReference>
<organism evidence="6 7">
    <name type="scientific">Microlunatus parietis</name>
    <dbReference type="NCBI Taxonomy" id="682979"/>
    <lineage>
        <taxon>Bacteria</taxon>
        <taxon>Bacillati</taxon>
        <taxon>Actinomycetota</taxon>
        <taxon>Actinomycetes</taxon>
        <taxon>Propionibacteriales</taxon>
        <taxon>Propionibacteriaceae</taxon>
        <taxon>Microlunatus</taxon>
    </lineage>
</organism>
<evidence type="ECO:0000313" key="6">
    <source>
        <dbReference type="EMBL" id="NYE72699.1"/>
    </source>
</evidence>
<name>A0A7Y9I9A7_9ACTN</name>
<dbReference type="PANTHER" id="PTHR30346:SF28">
    <property type="entry name" value="HTH-TYPE TRANSCRIPTIONAL REGULATOR CYNR"/>
    <property type="match status" value="1"/>
</dbReference>
<dbReference type="InterPro" id="IPR036388">
    <property type="entry name" value="WH-like_DNA-bd_sf"/>
</dbReference>
<dbReference type="AlphaFoldDB" id="A0A7Y9I9A7"/>
<dbReference type="CDD" id="cd08436">
    <property type="entry name" value="PBP2_LTTR_like_3"/>
    <property type="match status" value="1"/>
</dbReference>
<reference evidence="6 7" key="1">
    <citation type="submission" date="2020-07" db="EMBL/GenBank/DDBJ databases">
        <title>Sequencing the genomes of 1000 actinobacteria strains.</title>
        <authorList>
            <person name="Klenk H.-P."/>
        </authorList>
    </citation>
    <scope>NUCLEOTIDE SEQUENCE [LARGE SCALE GENOMIC DNA]</scope>
    <source>
        <strain evidence="6 7">DSM 22083</strain>
    </source>
</reference>
<evidence type="ECO:0000256" key="4">
    <source>
        <dbReference type="ARBA" id="ARBA00023163"/>
    </source>
</evidence>
<protein>
    <submittedName>
        <fullName evidence="6">DNA-binding transcriptional LysR family regulator</fullName>
    </submittedName>
</protein>
<dbReference type="InterPro" id="IPR000847">
    <property type="entry name" value="LysR_HTH_N"/>
</dbReference>
<keyword evidence="3 6" id="KW-0238">DNA-binding</keyword>
<accession>A0A7Y9I9A7</accession>
<evidence type="ECO:0000259" key="5">
    <source>
        <dbReference type="PROSITE" id="PS50931"/>
    </source>
</evidence>
<keyword evidence="2" id="KW-0805">Transcription regulation</keyword>
<dbReference type="Gene3D" id="3.40.190.290">
    <property type="match status" value="1"/>
</dbReference>
<dbReference type="GO" id="GO:0003677">
    <property type="term" value="F:DNA binding"/>
    <property type="evidence" value="ECO:0007669"/>
    <property type="project" value="UniProtKB-KW"/>
</dbReference>
<evidence type="ECO:0000256" key="2">
    <source>
        <dbReference type="ARBA" id="ARBA00023015"/>
    </source>
</evidence>
<dbReference type="Pfam" id="PF00126">
    <property type="entry name" value="HTH_1"/>
    <property type="match status" value="1"/>
</dbReference>
<dbReference type="Pfam" id="PF03466">
    <property type="entry name" value="LysR_substrate"/>
    <property type="match status" value="1"/>
</dbReference>
<dbReference type="SUPFAM" id="SSF46785">
    <property type="entry name" value="Winged helix' DNA-binding domain"/>
    <property type="match status" value="1"/>
</dbReference>